<evidence type="ECO:0000313" key="1">
    <source>
        <dbReference type="Proteomes" id="UP000050640"/>
    </source>
</evidence>
<dbReference type="WBParaSite" id="EEL_0000184401-mRNA-1">
    <property type="protein sequence ID" value="EEL_0000184401-mRNA-1"/>
    <property type="gene ID" value="EEL_0000184401"/>
</dbReference>
<reference evidence="2" key="1">
    <citation type="submission" date="2017-02" db="UniProtKB">
        <authorList>
            <consortium name="WormBaseParasite"/>
        </authorList>
    </citation>
    <scope>IDENTIFICATION</scope>
</reference>
<protein>
    <submittedName>
        <fullName evidence="2">Uncharacterized protein</fullName>
    </submittedName>
</protein>
<keyword evidence="1" id="KW-1185">Reference proteome</keyword>
<dbReference type="Proteomes" id="UP000050640">
    <property type="component" value="Unplaced"/>
</dbReference>
<sequence length="228" mass="26583">MELFQPYNFYPLYPSPYFLLCLSQEQQQPHGNIPNSHQTTQRIGGSVMVYRMVFRPPFTWTYNCFCDCEENTIYVPRVPGQHSDFTEADKYFKIQLREAVLEAFRSIGVIPEGLIVTTSFWPYPAFIINDINIAKATYVKGKYFYTLEENALALRCEATEAIICIKKSNFKPFQETATLTIDVLNVLKELQKQELAMAIQRSLEKRYVMFISPIQLLDDSRNRLSWDP</sequence>
<proteinExistence type="predicted"/>
<accession>A0A0R3RK35</accession>
<name>A0A0R3RK35_9BILA</name>
<evidence type="ECO:0000313" key="2">
    <source>
        <dbReference type="WBParaSite" id="EEL_0000184401-mRNA-1"/>
    </source>
</evidence>
<dbReference type="AlphaFoldDB" id="A0A0R3RK35"/>
<organism evidence="1 2">
    <name type="scientific">Elaeophora elaphi</name>
    <dbReference type="NCBI Taxonomy" id="1147741"/>
    <lineage>
        <taxon>Eukaryota</taxon>
        <taxon>Metazoa</taxon>
        <taxon>Ecdysozoa</taxon>
        <taxon>Nematoda</taxon>
        <taxon>Chromadorea</taxon>
        <taxon>Rhabditida</taxon>
        <taxon>Spirurina</taxon>
        <taxon>Spiruromorpha</taxon>
        <taxon>Filarioidea</taxon>
        <taxon>Onchocercidae</taxon>
        <taxon>Elaeophora</taxon>
    </lineage>
</organism>